<evidence type="ECO:0000256" key="6">
    <source>
        <dbReference type="ARBA" id="ARBA00023136"/>
    </source>
</evidence>
<dbReference type="InterPro" id="IPR003004">
    <property type="entry name" value="GspF/PilC"/>
</dbReference>
<keyword evidence="3" id="KW-1003">Cell membrane</keyword>
<protein>
    <submittedName>
        <fullName evidence="9">Type II secretion system F family protein</fullName>
    </submittedName>
</protein>
<evidence type="ECO:0000256" key="4">
    <source>
        <dbReference type="ARBA" id="ARBA00022692"/>
    </source>
</evidence>
<dbReference type="Proteomes" id="UP001620597">
    <property type="component" value="Unassembled WGS sequence"/>
</dbReference>
<accession>A0ABW8NEN8</accession>
<keyword evidence="10" id="KW-1185">Reference proteome</keyword>
<evidence type="ECO:0000256" key="3">
    <source>
        <dbReference type="ARBA" id="ARBA00022475"/>
    </source>
</evidence>
<evidence type="ECO:0000256" key="2">
    <source>
        <dbReference type="ARBA" id="ARBA00005745"/>
    </source>
</evidence>
<evidence type="ECO:0000259" key="8">
    <source>
        <dbReference type="Pfam" id="PF00482"/>
    </source>
</evidence>
<dbReference type="PANTHER" id="PTHR30012:SF4">
    <property type="entry name" value="MSHA BIOGENESIS PROTEIN MSHG"/>
    <property type="match status" value="1"/>
</dbReference>
<reference evidence="9 10" key="1">
    <citation type="submission" date="2024-03" db="EMBL/GenBank/DDBJ databases">
        <title>High-quality draft genome sequence of Oceanobacter sp. wDCs-4.</title>
        <authorList>
            <person name="Dong C."/>
        </authorList>
    </citation>
    <scope>NUCLEOTIDE SEQUENCE [LARGE SCALE GENOMIC DNA]</scope>
    <source>
        <strain evidence="10">wDCs-4</strain>
    </source>
</reference>
<keyword evidence="6 7" id="KW-0472">Membrane</keyword>
<evidence type="ECO:0000313" key="10">
    <source>
        <dbReference type="Proteomes" id="UP001620597"/>
    </source>
</evidence>
<evidence type="ECO:0000256" key="1">
    <source>
        <dbReference type="ARBA" id="ARBA00004651"/>
    </source>
</evidence>
<dbReference type="Pfam" id="PF00482">
    <property type="entry name" value="T2SSF"/>
    <property type="match status" value="2"/>
</dbReference>
<name>A0ABW8NEN8_9GAMM</name>
<dbReference type="Gene3D" id="1.20.81.30">
    <property type="entry name" value="Type II secretion system (T2SS), domain F"/>
    <property type="match status" value="2"/>
</dbReference>
<feature type="transmembrane region" description="Helical" evidence="7">
    <location>
        <begin position="376"/>
        <end position="397"/>
    </location>
</feature>
<evidence type="ECO:0000313" key="9">
    <source>
        <dbReference type="EMBL" id="MFK4751418.1"/>
    </source>
</evidence>
<comment type="similarity">
    <text evidence="2">Belongs to the GSP F family.</text>
</comment>
<feature type="domain" description="Type II secretion system protein GspF" evidence="8">
    <location>
        <begin position="273"/>
        <end position="395"/>
    </location>
</feature>
<keyword evidence="4 7" id="KW-0812">Transmembrane</keyword>
<dbReference type="EMBL" id="JBBKTX010000003">
    <property type="protein sequence ID" value="MFK4751418.1"/>
    <property type="molecule type" value="Genomic_DNA"/>
</dbReference>
<sequence>MPGYDYRGRDGRGQAVTGQVQAADQQSAATQLQRQGILVLGLNARPASRDREAMPLWHSRRIRLAEKIIFTRQLLALTRAGVPIIRALNGLAESSPNVEIKRIVADISRTLTSGGDLTSAFRQHPKVFSPIYINMLHIGETTGRMPEAFKALVGHLEMEQETSKRLQSALRYPMLVLMSMVSAISIVTLYVIPNFIPVFENMGSELPLATRVLIASSEFATNYSSMIALSVISLVVAAWQYQQTPDGGVYWDALKLRLPIFGSLFRRMALARFARSLAMMMSAGVPILRCLAIVSDSVGNRHVGRAIRLMQTGVERGDQLTRTAASSGLFTPLVLQMMAVGEETGSIDQLMNDVADFYEEEIDYELKQLADAVEPLMLVLMGILVLILALGVFLPIWELGAAARGAAAG</sequence>
<gene>
    <name evidence="9" type="ORF">WG929_03245</name>
</gene>
<organism evidence="9 10">
    <name type="scientific">Oceanobacter antarcticus</name>
    <dbReference type="NCBI Taxonomy" id="3133425"/>
    <lineage>
        <taxon>Bacteria</taxon>
        <taxon>Pseudomonadati</taxon>
        <taxon>Pseudomonadota</taxon>
        <taxon>Gammaproteobacteria</taxon>
        <taxon>Oceanospirillales</taxon>
        <taxon>Oceanospirillaceae</taxon>
        <taxon>Oceanobacter</taxon>
    </lineage>
</organism>
<dbReference type="InterPro" id="IPR042094">
    <property type="entry name" value="T2SS_GspF_sf"/>
</dbReference>
<dbReference type="RefSeq" id="WP_416204876.1">
    <property type="nucleotide sequence ID" value="NZ_JBBKTX010000003.1"/>
</dbReference>
<dbReference type="PRINTS" id="PR00812">
    <property type="entry name" value="BCTERIALGSPF"/>
</dbReference>
<proteinExistence type="inferred from homology"/>
<keyword evidence="5 7" id="KW-1133">Transmembrane helix</keyword>
<feature type="transmembrane region" description="Helical" evidence="7">
    <location>
        <begin position="273"/>
        <end position="294"/>
    </location>
</feature>
<feature type="domain" description="Type II secretion system protein GspF" evidence="8">
    <location>
        <begin position="70"/>
        <end position="193"/>
    </location>
</feature>
<dbReference type="InterPro" id="IPR018076">
    <property type="entry name" value="T2SS_GspF_dom"/>
</dbReference>
<comment type="subcellular location">
    <subcellularLocation>
        <location evidence="1">Cell membrane</location>
        <topology evidence="1">Multi-pass membrane protein</topology>
    </subcellularLocation>
</comment>
<feature type="transmembrane region" description="Helical" evidence="7">
    <location>
        <begin position="219"/>
        <end position="239"/>
    </location>
</feature>
<dbReference type="PANTHER" id="PTHR30012">
    <property type="entry name" value="GENERAL SECRETION PATHWAY PROTEIN"/>
    <property type="match status" value="1"/>
</dbReference>
<evidence type="ECO:0000256" key="7">
    <source>
        <dbReference type="SAM" id="Phobius"/>
    </source>
</evidence>
<comment type="caution">
    <text evidence="9">The sequence shown here is derived from an EMBL/GenBank/DDBJ whole genome shotgun (WGS) entry which is preliminary data.</text>
</comment>
<evidence type="ECO:0000256" key="5">
    <source>
        <dbReference type="ARBA" id="ARBA00022989"/>
    </source>
</evidence>
<feature type="transmembrane region" description="Helical" evidence="7">
    <location>
        <begin position="174"/>
        <end position="199"/>
    </location>
</feature>